<accession>A0AC35TUF1</accession>
<evidence type="ECO:0000313" key="1">
    <source>
        <dbReference type="Proteomes" id="UP000095286"/>
    </source>
</evidence>
<reference evidence="2" key="1">
    <citation type="submission" date="2016-11" db="UniProtKB">
        <authorList>
            <consortium name="WormBaseParasite"/>
        </authorList>
    </citation>
    <scope>IDENTIFICATION</scope>
    <source>
        <strain evidence="2">KR3021</strain>
    </source>
</reference>
<dbReference type="WBParaSite" id="RSKR_0000441300.1">
    <property type="protein sequence ID" value="RSKR_0000441300.1"/>
    <property type="gene ID" value="RSKR_0000441300"/>
</dbReference>
<dbReference type="Proteomes" id="UP000095286">
    <property type="component" value="Unplaced"/>
</dbReference>
<organism evidence="1 2">
    <name type="scientific">Rhabditophanes sp. KR3021</name>
    <dbReference type="NCBI Taxonomy" id="114890"/>
    <lineage>
        <taxon>Eukaryota</taxon>
        <taxon>Metazoa</taxon>
        <taxon>Ecdysozoa</taxon>
        <taxon>Nematoda</taxon>
        <taxon>Chromadorea</taxon>
        <taxon>Rhabditida</taxon>
        <taxon>Tylenchina</taxon>
        <taxon>Panagrolaimomorpha</taxon>
        <taxon>Strongyloidoidea</taxon>
        <taxon>Alloionematidae</taxon>
        <taxon>Rhabditophanes</taxon>
    </lineage>
</organism>
<sequence>MAELTPKLFNDEIIKLRGVFHKAKVHFGRKSIVRIKKLEKGHKPDAAEKVVKIKEEMHSLGQVKPDELSKVALINTKTSDELLTTLKGKTSVERLMAKLMLIPVYQKEIDSFRARFPKWHQEVPFLLQRFGNISKTKNSKKPKEKDILVELRKALEQGKNVPSVSVTETVKAKESEKLGKQLKRKAVNGDLSAKQQRIEEEPSASSSHQLTTEPARDKPDRVFIKGAITTDKIKNELPDNFESGECVIKKIKMDDGEEQFKAPLIIPNLFDDEDEESPVVSSSFFIGGGNDEEDGLDIDTPKQKNSEKPKYSQKIFENRKGAGMMKKGSTGKAAFKSKVETPKSARQKFDSKSAPRTFDGKKDSVKTPVDVKGKMHPSWIAKQNEKARLSLGYQGKKTVFED</sequence>
<name>A0AC35TUF1_9BILA</name>
<evidence type="ECO:0000313" key="2">
    <source>
        <dbReference type="WBParaSite" id="RSKR_0000441300.1"/>
    </source>
</evidence>
<protein>
    <submittedName>
        <fullName evidence="2">SRF-dependent transcription regulation-associated protein</fullName>
    </submittedName>
</protein>
<proteinExistence type="predicted"/>